<organism evidence="2 3">
    <name type="scientific">Gymnopilus junonius</name>
    <name type="common">Spectacular rustgill mushroom</name>
    <name type="synonym">Gymnopilus spectabilis subsp. junonius</name>
    <dbReference type="NCBI Taxonomy" id="109634"/>
    <lineage>
        <taxon>Eukaryota</taxon>
        <taxon>Fungi</taxon>
        <taxon>Dikarya</taxon>
        <taxon>Basidiomycota</taxon>
        <taxon>Agaricomycotina</taxon>
        <taxon>Agaricomycetes</taxon>
        <taxon>Agaricomycetidae</taxon>
        <taxon>Agaricales</taxon>
        <taxon>Agaricineae</taxon>
        <taxon>Hymenogastraceae</taxon>
        <taxon>Gymnopilus</taxon>
    </lineage>
</organism>
<accession>A0A9P5NCY5</accession>
<name>A0A9P5NCY5_GYMJU</name>
<dbReference type="AlphaFoldDB" id="A0A9P5NCY5"/>
<dbReference type="EMBL" id="JADNYJ010000182">
    <property type="protein sequence ID" value="KAF8876432.1"/>
    <property type="molecule type" value="Genomic_DNA"/>
</dbReference>
<sequence>MQCPAAARIRDPGSDLKNNNNVGNMPDEPISVDILLTCLWHQFLLNLTVKAPNQKGVHKPSYCILTAEQCLSITEATYQNMTLSDYFLDCQWKITSDKEWTMVFDRFFPLDRKNTRKQNFKQMDIFLCGNIFSANSMKLISSQFAIL</sequence>
<evidence type="ECO:0000256" key="1">
    <source>
        <dbReference type="SAM" id="MobiDB-lite"/>
    </source>
</evidence>
<protein>
    <submittedName>
        <fullName evidence="2">Uncharacterized protein</fullName>
    </submittedName>
</protein>
<reference evidence="2" key="1">
    <citation type="submission" date="2020-11" db="EMBL/GenBank/DDBJ databases">
        <authorList>
            <consortium name="DOE Joint Genome Institute"/>
            <person name="Ahrendt S."/>
            <person name="Riley R."/>
            <person name="Andreopoulos W."/>
            <person name="LaButti K."/>
            <person name="Pangilinan J."/>
            <person name="Ruiz-duenas F.J."/>
            <person name="Barrasa J.M."/>
            <person name="Sanchez-Garcia M."/>
            <person name="Camarero S."/>
            <person name="Miyauchi S."/>
            <person name="Serrano A."/>
            <person name="Linde D."/>
            <person name="Babiker R."/>
            <person name="Drula E."/>
            <person name="Ayuso-Fernandez I."/>
            <person name="Pacheco R."/>
            <person name="Padilla G."/>
            <person name="Ferreira P."/>
            <person name="Barriuso J."/>
            <person name="Kellner H."/>
            <person name="Castanera R."/>
            <person name="Alfaro M."/>
            <person name="Ramirez L."/>
            <person name="Pisabarro A.G."/>
            <person name="Kuo A."/>
            <person name="Tritt A."/>
            <person name="Lipzen A."/>
            <person name="He G."/>
            <person name="Yan M."/>
            <person name="Ng V."/>
            <person name="Cullen D."/>
            <person name="Martin F."/>
            <person name="Rosso M.-N."/>
            <person name="Henrissat B."/>
            <person name="Hibbett D."/>
            <person name="Martinez A.T."/>
            <person name="Grigoriev I.V."/>
        </authorList>
    </citation>
    <scope>NUCLEOTIDE SEQUENCE</scope>
    <source>
        <strain evidence="2">AH 44721</strain>
    </source>
</reference>
<comment type="caution">
    <text evidence="2">The sequence shown here is derived from an EMBL/GenBank/DDBJ whole genome shotgun (WGS) entry which is preliminary data.</text>
</comment>
<proteinExistence type="predicted"/>
<dbReference type="OrthoDB" id="2953743at2759"/>
<feature type="region of interest" description="Disordered" evidence="1">
    <location>
        <begin position="1"/>
        <end position="22"/>
    </location>
</feature>
<dbReference type="Proteomes" id="UP000724874">
    <property type="component" value="Unassembled WGS sequence"/>
</dbReference>
<gene>
    <name evidence="2" type="ORF">CPB84DRAFT_1882868</name>
</gene>
<evidence type="ECO:0000313" key="3">
    <source>
        <dbReference type="Proteomes" id="UP000724874"/>
    </source>
</evidence>
<evidence type="ECO:0000313" key="2">
    <source>
        <dbReference type="EMBL" id="KAF8876432.1"/>
    </source>
</evidence>
<keyword evidence="3" id="KW-1185">Reference proteome</keyword>